<evidence type="ECO:0000256" key="1">
    <source>
        <dbReference type="SAM" id="Coils"/>
    </source>
</evidence>
<evidence type="ECO:0000313" key="3">
    <source>
        <dbReference type="Proteomes" id="UP000674938"/>
    </source>
</evidence>
<feature type="coiled-coil region" evidence="1">
    <location>
        <begin position="31"/>
        <end position="88"/>
    </location>
</feature>
<reference evidence="2" key="1">
    <citation type="submission" date="2020-12" db="EMBL/GenBank/DDBJ databases">
        <title>Vagococcus allomyrinae sp. nov. and Enterococcus lavae sp. nov., isolated from the larvae of Allomyrina dichotoma.</title>
        <authorList>
            <person name="Lee S.D."/>
        </authorList>
    </citation>
    <scope>NUCLEOTIDE SEQUENCE</scope>
    <source>
        <strain evidence="2">BWB3-3</strain>
    </source>
</reference>
<protein>
    <submittedName>
        <fullName evidence="2">Recombinase family protein</fullName>
    </submittedName>
</protein>
<accession>A0A940P6X6</accession>
<dbReference type="RefSeq" id="WP_209530280.1">
    <property type="nucleotide sequence ID" value="NZ_JAEEGA010000012.1"/>
</dbReference>
<comment type="caution">
    <text evidence="2">The sequence shown here is derived from an EMBL/GenBank/DDBJ whole genome shotgun (WGS) entry which is preliminary data.</text>
</comment>
<dbReference type="InterPro" id="IPR036162">
    <property type="entry name" value="Resolvase-like_N_sf"/>
</dbReference>
<dbReference type="SUPFAM" id="SSF53041">
    <property type="entry name" value="Resolvase-like"/>
    <property type="match status" value="1"/>
</dbReference>
<name>A0A940P6X6_9ENTE</name>
<organism evidence="2 3">
    <name type="scientific">Vagococcus allomyrinae</name>
    <dbReference type="NCBI Taxonomy" id="2794353"/>
    <lineage>
        <taxon>Bacteria</taxon>
        <taxon>Bacillati</taxon>
        <taxon>Bacillota</taxon>
        <taxon>Bacilli</taxon>
        <taxon>Lactobacillales</taxon>
        <taxon>Enterococcaceae</taxon>
        <taxon>Vagococcus</taxon>
    </lineage>
</organism>
<evidence type="ECO:0000313" key="2">
    <source>
        <dbReference type="EMBL" id="MBP1042769.1"/>
    </source>
</evidence>
<keyword evidence="1" id="KW-0175">Coiled coil</keyword>
<proteinExistence type="predicted"/>
<dbReference type="EMBL" id="JAEEGA010000012">
    <property type="protein sequence ID" value="MBP1042769.1"/>
    <property type="molecule type" value="Genomic_DNA"/>
</dbReference>
<keyword evidence="3" id="KW-1185">Reference proteome</keyword>
<dbReference type="Proteomes" id="UP000674938">
    <property type="component" value="Unassembled WGS sequence"/>
</dbReference>
<dbReference type="Gene3D" id="3.40.50.1390">
    <property type="entry name" value="Resolvase, N-terminal catalytic domain"/>
    <property type="match status" value="1"/>
</dbReference>
<dbReference type="GO" id="GO:0003677">
    <property type="term" value="F:DNA binding"/>
    <property type="evidence" value="ECO:0007669"/>
    <property type="project" value="InterPro"/>
</dbReference>
<dbReference type="GO" id="GO:0000150">
    <property type="term" value="F:DNA strand exchange activity"/>
    <property type="evidence" value="ECO:0007669"/>
    <property type="project" value="InterPro"/>
</dbReference>
<gene>
    <name evidence="2" type="ORF">I6N95_17260</name>
</gene>
<sequence>MNRIGYTAKIGSVEELSLLYGVGKCEEVIQLRDSENEFRDFERFLKEYRRKQIVLVNFSSMGLQLTQVTQLLELIKEEQIKVHFLQKELDSDEQYLSLLYELSMNEKEVVSRRTRRGLRVAHEKGIVGGRPTITKKTIEKIQYIHLSQKKTIREISNECGVSLGTVHKYINQIEQ</sequence>
<dbReference type="AlphaFoldDB" id="A0A940P6X6"/>